<dbReference type="EMBL" id="UIGR01000001">
    <property type="protein sequence ID" value="SUX31650.1"/>
    <property type="molecule type" value="Genomic_DNA"/>
</dbReference>
<evidence type="ECO:0000313" key="2">
    <source>
        <dbReference type="Proteomes" id="UP000254029"/>
    </source>
</evidence>
<dbReference type="Proteomes" id="UP000254029">
    <property type="component" value="Unassembled WGS sequence"/>
</dbReference>
<sequence length="92" mass="10781">MDHYTVAHVVRTFGKHCRYQRIHGNYPLPLTFHEPSSEWYCEGSVSITPNTTRILCLRRFIWRNYVTFYGCSGPTPCTGRGSSHKRLQTMDR</sequence>
<accession>A0AAX2M5I1</accession>
<reference evidence="1 2" key="1">
    <citation type="submission" date="2018-06" db="EMBL/GenBank/DDBJ databases">
        <authorList>
            <consortium name="Pathogen Informatics"/>
            <person name="Doyle S."/>
        </authorList>
    </citation>
    <scope>NUCLEOTIDE SEQUENCE [LARGE SCALE GENOMIC DNA]</scope>
    <source>
        <strain evidence="1 2">NCTC8684</strain>
    </source>
</reference>
<protein>
    <submittedName>
        <fullName evidence="1">Uncharacterized protein</fullName>
    </submittedName>
</protein>
<proteinExistence type="predicted"/>
<gene>
    <name evidence="1" type="ORF">NCTC8684_00699</name>
</gene>
<evidence type="ECO:0000313" key="1">
    <source>
        <dbReference type="EMBL" id="SUX31650.1"/>
    </source>
</evidence>
<name>A0AAX2M5I1_CHRVL</name>
<comment type="caution">
    <text evidence="1">The sequence shown here is derived from an EMBL/GenBank/DDBJ whole genome shotgun (WGS) entry which is preliminary data.</text>
</comment>
<dbReference type="AlphaFoldDB" id="A0AAX2M5I1"/>
<organism evidence="1 2">
    <name type="scientific">Chromobacterium violaceum</name>
    <dbReference type="NCBI Taxonomy" id="536"/>
    <lineage>
        <taxon>Bacteria</taxon>
        <taxon>Pseudomonadati</taxon>
        <taxon>Pseudomonadota</taxon>
        <taxon>Betaproteobacteria</taxon>
        <taxon>Neisseriales</taxon>
        <taxon>Chromobacteriaceae</taxon>
        <taxon>Chromobacterium</taxon>
    </lineage>
</organism>